<evidence type="ECO:0000313" key="1">
    <source>
        <dbReference type="EMBL" id="BBF87063.1"/>
    </source>
</evidence>
<keyword evidence="2" id="KW-1185">Reference proteome</keyword>
<dbReference type="AlphaFoldDB" id="A0A3G9GJL4"/>
<evidence type="ECO:0000313" key="2">
    <source>
        <dbReference type="Proteomes" id="UP000198290"/>
    </source>
</evidence>
<reference evidence="1 2" key="2">
    <citation type="journal article" date="2017" name="Genome Announc.">
        <title>Draft genome sequence of Aquitalea magnusonii strain H3, a plant growth-promoting bacterium of duckweed Lemna minor.</title>
        <authorList>
            <person name="Ishizawa H."/>
            <person name="Kuroda M."/>
            <person name="Ike M."/>
        </authorList>
    </citation>
    <scope>NUCLEOTIDE SEQUENCE [LARGE SCALE GENOMIC DNA]</scope>
    <source>
        <strain evidence="1 2">H3</strain>
    </source>
</reference>
<dbReference type="Proteomes" id="UP000198290">
    <property type="component" value="Chromosome"/>
</dbReference>
<reference evidence="2" key="1">
    <citation type="journal article" date="2017" name="Biotechnol. Biofuels">
        <title>Evaluation of environmental bacterial communities as a factor affecting the growth of duckweed Lemna minor.</title>
        <authorList>
            <person name="Ishizawa H."/>
            <person name="Kuroda M."/>
            <person name="Morikawa M."/>
            <person name="Ike M."/>
        </authorList>
    </citation>
    <scope>NUCLEOTIDE SEQUENCE [LARGE SCALE GENOMIC DNA]</scope>
    <source>
        <strain evidence="2">H3</strain>
    </source>
</reference>
<name>A0A3G9GJL4_9NEIS</name>
<dbReference type="InterPro" id="IPR023346">
    <property type="entry name" value="Lysozyme-like_dom_sf"/>
</dbReference>
<dbReference type="SUPFAM" id="SSF51261">
    <property type="entry name" value="Duplicated hybrid motif"/>
    <property type="match status" value="1"/>
</dbReference>
<gene>
    <name evidence="1" type="ORF">DLM_3475</name>
</gene>
<dbReference type="CDD" id="cd12797">
    <property type="entry name" value="M23_peptidase"/>
    <property type="match status" value="1"/>
</dbReference>
<protein>
    <submittedName>
        <fullName evidence="1">Putative kinase</fullName>
    </submittedName>
</protein>
<reference evidence="2" key="3">
    <citation type="journal article" date="2017" name="Plant Physiol. Biochem.">
        <title>Differential oxidative and antioxidative response of duckweed Lemna minor toward plant growth promoting/inhibiting bacteria.</title>
        <authorList>
            <person name="Ishizawa H."/>
            <person name="Kuroda M."/>
            <person name="Morikawa M."/>
            <person name="Ike M."/>
        </authorList>
    </citation>
    <scope>NUCLEOTIDE SEQUENCE [LARGE SCALE GENOMIC DNA]</scope>
    <source>
        <strain evidence="2">H3</strain>
    </source>
</reference>
<dbReference type="Gene3D" id="1.10.530.10">
    <property type="match status" value="1"/>
</dbReference>
<dbReference type="KEGG" id="amah:DLM_3475"/>
<dbReference type="SUPFAM" id="SSF53955">
    <property type="entry name" value="Lysozyme-like"/>
    <property type="match status" value="1"/>
</dbReference>
<dbReference type="Gene3D" id="2.70.70.10">
    <property type="entry name" value="Glucose Permease (Domain IIA)"/>
    <property type="match status" value="1"/>
</dbReference>
<dbReference type="InterPro" id="IPR011055">
    <property type="entry name" value="Dup_hybrid_motif"/>
</dbReference>
<accession>A0A3G9GJL4</accession>
<dbReference type="GO" id="GO:0016301">
    <property type="term" value="F:kinase activity"/>
    <property type="evidence" value="ECO:0007669"/>
    <property type="project" value="UniProtKB-KW"/>
</dbReference>
<organism evidence="1 2">
    <name type="scientific">Aquitalea magnusonii</name>
    <dbReference type="NCBI Taxonomy" id="332411"/>
    <lineage>
        <taxon>Bacteria</taxon>
        <taxon>Pseudomonadati</taxon>
        <taxon>Pseudomonadota</taxon>
        <taxon>Betaproteobacteria</taxon>
        <taxon>Neisseriales</taxon>
        <taxon>Chromobacteriaceae</taxon>
        <taxon>Aquitalea</taxon>
    </lineage>
</organism>
<keyword evidence="1" id="KW-0808">Transferase</keyword>
<proteinExistence type="predicted"/>
<keyword evidence="1" id="KW-0418">Kinase</keyword>
<dbReference type="EMBL" id="AP018823">
    <property type="protein sequence ID" value="BBF87063.1"/>
    <property type="molecule type" value="Genomic_DNA"/>
</dbReference>
<sequence>MLIGPPVLLKPAQAQTTTQKEDRAWLESMMPNRDRGGFPVGKSGQWHPGLHITGFIGSGDNNAVWAIADGAVMYYAEDKGTDLSEHANSNGVVIIRHETQIGSEAEGCIVYYSCYQHLQVINEAIKTAYAKGSPVYRKDLIGHVGNVADNSGIHFEIFCSGANVKKITGRSSGKLNLAKSGRKNIVYGDTHYYIPAGTPLYFQAKAPDYSASTLKNPTPSTTDLYVTIKFEKGEIAISSKLLKDNQYISIPHRAKDSKFYQAYEYKLYNRAVKMGEQYKKIAPSAIYEMLKFGRIIDEVNTQRIGHDIPHWHQIDTPQGLAWVNLNAAPAQGAKPITVFSDGDFPDWADWTLIDDDSIDNGLCDSKIIHSLLYPAGSEKSAAALQRALTDQAVSSKLSKMICKIPSEWDKAKKAVRQQWRKVASPLNPAPLDNSKFQKLMDDLDKACFWQRFVDNNNQFPSACLPTVDNASKAFYQGAITEDVWFFNPREFILHFRKCNWLSEFEFTQLLPRTLKVLYGTQFKTESKSWEAAFSTAKTWTKALCQGFNKYGILHSKGRLAHFIAQTIPETGYLTQLAEPHLQGKEYRPYWGRGIIQLTHLEAYEEYGKFRGIPSAKNAPLGVYAKLGWDPDNLIAKPGVPGPKNKHPSSINNVFGCIDSSGFYWISKKILNFTSMHDLCDRGTSIIDGVKVSKGVNGWVLDPYINGLERRLHALEYCKWILHDAIPPKESVNITFVWRRDSEKEKVTDKNGVEKKKYIETIHSLNLPYILQRP</sequence>